<dbReference type="InterPro" id="IPR000326">
    <property type="entry name" value="PAP2/HPO"/>
</dbReference>
<sequence length="291" mass="33374">MFVNRYFKKVVSGFCYAVLLFFILNSYSVQSQNVNFLDKDATRWQMLKYDTGNMFKGILYSYSRPFHWQKKQWIQFGGVAATTSFLYVFDEQTNDYFVEQSDDVPEFIKDYGWYYGSPQNNYMLTAAVYLTGLGLKNEKLRRTGVLLISSASAAGLLQQMSKYAFGRARPRSGDNKNSFYPFTSNKDYHSFPSGHTILAFTNAYAIAKQFKNPWIKGGIYTLGLVPGVSRLWADAHWLTDVVVGVAISIATVEAIDRFLDSKYEQKYNDKRKKVSWDLRIGAGQFGVVMQF</sequence>
<gene>
    <name evidence="8" type="ORF">JoomaDRAFT_0941</name>
</gene>
<dbReference type="SMART" id="SM00014">
    <property type="entry name" value="acidPPc"/>
    <property type="match status" value="1"/>
</dbReference>
<reference evidence="8 9" key="1">
    <citation type="submission" date="2012-02" db="EMBL/GenBank/DDBJ databases">
        <title>Improved High-Quality Draft genome of Joostella marina DSM 19592.</title>
        <authorList>
            <consortium name="US DOE Joint Genome Institute (JGI-PGF)"/>
            <person name="Lucas S."/>
            <person name="Copeland A."/>
            <person name="Lapidus A."/>
            <person name="Bruce D."/>
            <person name="Goodwin L."/>
            <person name="Pitluck S."/>
            <person name="Peters L."/>
            <person name="Chertkov O."/>
            <person name="Ovchinnikova G."/>
            <person name="Kyrpides N."/>
            <person name="Mavromatis K."/>
            <person name="Detter J.C."/>
            <person name="Han C."/>
            <person name="Land M."/>
            <person name="Hauser L."/>
            <person name="Markowitz V."/>
            <person name="Cheng J.-F."/>
            <person name="Hugenholtz P."/>
            <person name="Woyke T."/>
            <person name="Wu D."/>
            <person name="Tindall B."/>
            <person name="Brambilla E."/>
            <person name="Klenk H.-P."/>
            <person name="Eisen J.A."/>
        </authorList>
    </citation>
    <scope>NUCLEOTIDE SEQUENCE [LARGE SCALE GENOMIC DNA]</scope>
    <source>
        <strain evidence="8 9">DSM 19592</strain>
    </source>
</reference>
<evidence type="ECO:0000256" key="3">
    <source>
        <dbReference type="ARBA" id="ARBA00022692"/>
    </source>
</evidence>
<evidence type="ECO:0000256" key="5">
    <source>
        <dbReference type="ARBA" id="ARBA00022989"/>
    </source>
</evidence>
<evidence type="ECO:0000256" key="6">
    <source>
        <dbReference type="ARBA" id="ARBA00023136"/>
    </source>
</evidence>
<keyword evidence="2" id="KW-1003">Cell membrane</keyword>
<dbReference type="Gene3D" id="1.20.144.10">
    <property type="entry name" value="Phosphatidic acid phosphatase type 2/haloperoxidase"/>
    <property type="match status" value="1"/>
</dbReference>
<evidence type="ECO:0000256" key="1">
    <source>
        <dbReference type="ARBA" id="ARBA00004651"/>
    </source>
</evidence>
<dbReference type="Proteomes" id="UP000004690">
    <property type="component" value="Unassembled WGS sequence"/>
</dbReference>
<dbReference type="GO" id="GO:0016787">
    <property type="term" value="F:hydrolase activity"/>
    <property type="evidence" value="ECO:0007669"/>
    <property type="project" value="UniProtKB-KW"/>
</dbReference>
<dbReference type="RefSeq" id="WP_008611042.1">
    <property type="nucleotide sequence ID" value="NZ_JH651379.1"/>
</dbReference>
<dbReference type="PANTHER" id="PTHR14969:SF62">
    <property type="entry name" value="DECAPRENYLPHOSPHORYL-5-PHOSPHORIBOSE PHOSPHATASE RV3807C-RELATED"/>
    <property type="match status" value="1"/>
</dbReference>
<dbReference type="AlphaFoldDB" id="I3C2X1"/>
<dbReference type="PANTHER" id="PTHR14969">
    <property type="entry name" value="SPHINGOSINE-1-PHOSPHATE PHOSPHOHYDROLASE"/>
    <property type="match status" value="1"/>
</dbReference>
<dbReference type="SUPFAM" id="SSF48317">
    <property type="entry name" value="Acid phosphatase/Vanadium-dependent haloperoxidase"/>
    <property type="match status" value="1"/>
</dbReference>
<dbReference type="Pfam" id="PF01569">
    <property type="entry name" value="PAP2"/>
    <property type="match status" value="1"/>
</dbReference>
<keyword evidence="3" id="KW-0812">Transmembrane</keyword>
<evidence type="ECO:0000313" key="8">
    <source>
        <dbReference type="EMBL" id="EIJ37964.1"/>
    </source>
</evidence>
<accession>I3C2X1</accession>
<keyword evidence="4" id="KW-0378">Hydrolase</keyword>
<dbReference type="GO" id="GO:0005886">
    <property type="term" value="C:plasma membrane"/>
    <property type="evidence" value="ECO:0007669"/>
    <property type="project" value="UniProtKB-SubCell"/>
</dbReference>
<keyword evidence="9" id="KW-1185">Reference proteome</keyword>
<dbReference type="InterPro" id="IPR036938">
    <property type="entry name" value="PAP2/HPO_sf"/>
</dbReference>
<proteinExistence type="predicted"/>
<feature type="domain" description="Phosphatidic acid phosphatase type 2/haloperoxidase" evidence="7">
    <location>
        <begin position="143"/>
        <end position="256"/>
    </location>
</feature>
<dbReference type="EMBL" id="JH651379">
    <property type="protein sequence ID" value="EIJ37964.1"/>
    <property type="molecule type" value="Genomic_DNA"/>
</dbReference>
<evidence type="ECO:0000256" key="4">
    <source>
        <dbReference type="ARBA" id="ARBA00022801"/>
    </source>
</evidence>
<dbReference type="STRING" id="926559.JoomaDRAFT_0941"/>
<organism evidence="8 9">
    <name type="scientific">Galbibacter orientalis DSM 19592</name>
    <dbReference type="NCBI Taxonomy" id="926559"/>
    <lineage>
        <taxon>Bacteria</taxon>
        <taxon>Pseudomonadati</taxon>
        <taxon>Bacteroidota</taxon>
        <taxon>Flavobacteriia</taxon>
        <taxon>Flavobacteriales</taxon>
        <taxon>Flavobacteriaceae</taxon>
        <taxon>Galbibacter</taxon>
    </lineage>
</organism>
<evidence type="ECO:0000256" key="2">
    <source>
        <dbReference type="ARBA" id="ARBA00022475"/>
    </source>
</evidence>
<dbReference type="OrthoDB" id="9773582at2"/>
<keyword evidence="5" id="KW-1133">Transmembrane helix</keyword>
<evidence type="ECO:0000259" key="7">
    <source>
        <dbReference type="SMART" id="SM00014"/>
    </source>
</evidence>
<protein>
    <submittedName>
        <fullName evidence="8">Membrane-associated phospholipid phosphatase</fullName>
    </submittedName>
</protein>
<evidence type="ECO:0000313" key="9">
    <source>
        <dbReference type="Proteomes" id="UP000004690"/>
    </source>
</evidence>
<dbReference type="HOGENOM" id="CLU_059169_0_0_10"/>
<keyword evidence="6" id="KW-0472">Membrane</keyword>
<name>I3C2X1_9FLAO</name>
<dbReference type="eggNOG" id="COG0671">
    <property type="taxonomic scope" value="Bacteria"/>
</dbReference>
<dbReference type="CDD" id="cd03394">
    <property type="entry name" value="PAP2_like_5"/>
    <property type="match status" value="1"/>
</dbReference>
<comment type="subcellular location">
    <subcellularLocation>
        <location evidence="1">Cell membrane</location>
        <topology evidence="1">Multi-pass membrane protein</topology>
    </subcellularLocation>
</comment>